<name>A0ABN7BTG8_9MOLU</name>
<accession>A0ABN7BTG8</accession>
<dbReference type="RefSeq" id="WP_353306921.1">
    <property type="nucleotide sequence ID" value="NZ_AP028955.1"/>
</dbReference>
<evidence type="ECO:0000313" key="1">
    <source>
        <dbReference type="EMBL" id="BET38242.1"/>
    </source>
</evidence>
<proteinExistence type="predicted"/>
<keyword evidence="2" id="KW-1185">Reference proteome</keyword>
<gene>
    <name evidence="1" type="ORF">SAP269_08310</name>
</gene>
<sequence length="190" mass="21631">MIKFIYGICLINKVGIWFGALFYNRMGQTVVQGAYTKSPYFIRQNIAKAYSDPNAPFNVAFNVVPFDKETDELVTYFIGTPEKLFKQNKYLLKVFGLQNKQQLGKPSMMQLYDAVGSSLNPLLEQENSDDSISLVINQMIAKQLNLKINDKFKMSSNGNTMKFKDNNKLKPWPILKAIPSPNAIVKMLIM</sequence>
<dbReference type="EMBL" id="AP028955">
    <property type="protein sequence ID" value="BET38242.1"/>
    <property type="molecule type" value="Genomic_DNA"/>
</dbReference>
<reference evidence="2" key="1">
    <citation type="journal article" date="2024" name="FEMS Microbiol. Lett.">
        <title>Genomic insights into Spiroplasma endosymbionts that induce male-killing and protective phenotypes in the pea aphid.</title>
        <authorList>
            <person name="Arai H."/>
            <person name="Legeai F."/>
            <person name="Kageyama D."/>
            <person name="Sugio A."/>
            <person name="Simon J.C."/>
        </authorList>
    </citation>
    <scope>NUCLEOTIDE SEQUENCE [LARGE SCALE GENOMIC DNA]</scope>
    <source>
        <strain evidence="2">sAp269</strain>
    </source>
</reference>
<organism evidence="1 2">
    <name type="scientific">Spiroplasma ixodetis</name>
    <dbReference type="NCBI Taxonomy" id="2141"/>
    <lineage>
        <taxon>Bacteria</taxon>
        <taxon>Bacillati</taxon>
        <taxon>Mycoplasmatota</taxon>
        <taxon>Mollicutes</taxon>
        <taxon>Entomoplasmatales</taxon>
        <taxon>Spiroplasmataceae</taxon>
        <taxon>Spiroplasma</taxon>
    </lineage>
</organism>
<protein>
    <submittedName>
        <fullName evidence="1">Uncharacterized protein</fullName>
    </submittedName>
</protein>
<evidence type="ECO:0000313" key="2">
    <source>
        <dbReference type="Proteomes" id="UP001473424"/>
    </source>
</evidence>
<dbReference type="Proteomes" id="UP001473424">
    <property type="component" value="Chromosome"/>
</dbReference>